<evidence type="ECO:0000313" key="3">
    <source>
        <dbReference type="Proteomes" id="UP001500307"/>
    </source>
</evidence>
<proteinExistence type="predicted"/>
<organism evidence="2 3">
    <name type="scientific">Micromonospora coerulea</name>
    <dbReference type="NCBI Taxonomy" id="47856"/>
    <lineage>
        <taxon>Bacteria</taxon>
        <taxon>Bacillati</taxon>
        <taxon>Actinomycetota</taxon>
        <taxon>Actinomycetes</taxon>
        <taxon>Micromonosporales</taxon>
        <taxon>Micromonosporaceae</taxon>
        <taxon>Micromonospora</taxon>
    </lineage>
</organism>
<dbReference type="InterPro" id="IPR025296">
    <property type="entry name" value="DUF4158"/>
</dbReference>
<evidence type="ECO:0000259" key="1">
    <source>
        <dbReference type="Pfam" id="PF13700"/>
    </source>
</evidence>
<dbReference type="Pfam" id="PF13700">
    <property type="entry name" value="DUF4158"/>
    <property type="match status" value="1"/>
</dbReference>
<feature type="domain" description="DUF4158" evidence="1">
    <location>
        <begin position="2"/>
        <end position="164"/>
    </location>
</feature>
<protein>
    <recommendedName>
        <fullName evidence="1">DUF4158 domain-containing protein</fullName>
    </recommendedName>
</protein>
<dbReference type="Proteomes" id="UP001500307">
    <property type="component" value="Unassembled WGS sequence"/>
</dbReference>
<comment type="caution">
    <text evidence="2">The sequence shown here is derived from an EMBL/GenBank/DDBJ whole genome shotgun (WGS) entry which is preliminary data.</text>
</comment>
<keyword evidence="3" id="KW-1185">Reference proteome</keyword>
<gene>
    <name evidence="2" type="ORF">GCM10023176_17090</name>
</gene>
<sequence>MAAYERFVGELSRSELEGFFLLDGTALDLIAHKRADHHKIGLGLQVGTVRFLGHFLTEDPLEVPWSAVEYVATQLEIADPSVVKRYTERQQTAYEHSWEIRAAYGYRDFGDAGVRESLEEFMGARASIHAEGRGGLFEQTGAWLRRERVLLPGISVLARLVSSVREEAAQRAYRSLAQAAAAGADVELPLRLRDLLEVPEGKKVSELERLRTAPRSDSGLAMSKAAARWAGWYGPPHGAGHRAVGRHLMPARVTAVGR</sequence>
<dbReference type="EMBL" id="BAABGU010000007">
    <property type="protein sequence ID" value="GAA4566618.1"/>
    <property type="molecule type" value="Genomic_DNA"/>
</dbReference>
<reference evidence="3" key="1">
    <citation type="journal article" date="2019" name="Int. J. Syst. Evol. Microbiol.">
        <title>The Global Catalogue of Microorganisms (GCM) 10K type strain sequencing project: providing services to taxonomists for standard genome sequencing and annotation.</title>
        <authorList>
            <consortium name="The Broad Institute Genomics Platform"/>
            <consortium name="The Broad Institute Genome Sequencing Center for Infectious Disease"/>
            <person name="Wu L."/>
            <person name="Ma J."/>
        </authorList>
    </citation>
    <scope>NUCLEOTIDE SEQUENCE [LARGE SCALE GENOMIC DNA]</scope>
    <source>
        <strain evidence="3">JCM 3175</strain>
    </source>
</reference>
<evidence type="ECO:0000313" key="2">
    <source>
        <dbReference type="EMBL" id="GAA4566618.1"/>
    </source>
</evidence>
<name>A0ABP8SE95_9ACTN</name>
<accession>A0ABP8SE95</accession>